<dbReference type="EMBL" id="JAKNHQ010000031">
    <property type="protein sequence ID" value="MCG4611946.1"/>
    <property type="molecule type" value="Genomic_DNA"/>
</dbReference>
<sequence length="174" mass="20290">MLEEKDIQAIAQLILASEERLRGEIGQVEERLRVEFHSKLETEIHASEERTRTGIQEEIRASEDRLRGEMGQVEDRLRTEFQSKLETEIRASEERLRTEFHSQLKEEIHASETRTHAYIESGVMKPIRLLAEGHAQILERLPEADELDSLRGRVRNLERIVTEQGREIDALKRA</sequence>
<accession>A0ABS9MN10</accession>
<name>A0ABS9MN10_9FIRM</name>
<evidence type="ECO:0000313" key="3">
    <source>
        <dbReference type="Proteomes" id="UP001298681"/>
    </source>
</evidence>
<gene>
    <name evidence="2" type="ORF">L0P57_13540</name>
</gene>
<keyword evidence="3" id="KW-1185">Reference proteome</keyword>
<organism evidence="2 3">
    <name type="scientific">Anaeromassilibacillus senegalensis</name>
    <dbReference type="NCBI Taxonomy" id="1673717"/>
    <lineage>
        <taxon>Bacteria</taxon>
        <taxon>Bacillati</taxon>
        <taxon>Bacillota</taxon>
        <taxon>Clostridia</taxon>
        <taxon>Eubacteriales</taxon>
        <taxon>Acutalibacteraceae</taxon>
        <taxon>Anaeromassilibacillus</taxon>
    </lineage>
</organism>
<evidence type="ECO:0000256" key="1">
    <source>
        <dbReference type="SAM" id="Coils"/>
    </source>
</evidence>
<evidence type="ECO:0008006" key="4">
    <source>
        <dbReference type="Google" id="ProtNLM"/>
    </source>
</evidence>
<comment type="caution">
    <text evidence="2">The sequence shown here is derived from an EMBL/GenBank/DDBJ whole genome shotgun (WGS) entry which is preliminary data.</text>
</comment>
<proteinExistence type="predicted"/>
<evidence type="ECO:0000313" key="2">
    <source>
        <dbReference type="EMBL" id="MCG4611946.1"/>
    </source>
</evidence>
<dbReference type="RefSeq" id="WP_087235090.1">
    <property type="nucleotide sequence ID" value="NZ_JAKNHQ010000031.1"/>
</dbReference>
<feature type="coiled-coil region" evidence="1">
    <location>
        <begin position="147"/>
        <end position="174"/>
    </location>
</feature>
<keyword evidence="1" id="KW-0175">Coiled coil</keyword>
<reference evidence="2 3" key="1">
    <citation type="submission" date="2022-01" db="EMBL/GenBank/DDBJ databases">
        <title>Collection of gut derived symbiotic bacterial strains cultured from healthy donors.</title>
        <authorList>
            <person name="Lin H."/>
            <person name="Kohout C."/>
            <person name="Waligurski E."/>
            <person name="Pamer E.G."/>
        </authorList>
    </citation>
    <scope>NUCLEOTIDE SEQUENCE [LARGE SCALE GENOMIC DNA]</scope>
    <source>
        <strain evidence="2 3">DFI.7.58</strain>
    </source>
</reference>
<protein>
    <recommendedName>
        <fullName evidence="4">DUF1640 domain-containing protein</fullName>
    </recommendedName>
</protein>
<dbReference type="Proteomes" id="UP001298681">
    <property type="component" value="Unassembled WGS sequence"/>
</dbReference>